<dbReference type="EMBL" id="BAABJX010000045">
    <property type="protein sequence ID" value="GAA4842708.1"/>
    <property type="molecule type" value="Genomic_DNA"/>
</dbReference>
<sequence>MKILKYIFLSILLFSTAQVFAQRGFWNPYYYTLYPPHWYHQEHARDNISYKKKEHPDAYMSITHSSAISIGNSRSFIDNNSFIGWGFDYRKTVGDQWTIGGSIQSNRLYQNIPGYSIVEGSDGTHYGGKEFRYLDAFSLMVTSHYYTGEFGKFRTFIGGGVGTYYINREQEVGMKLFYDEAWHLGVAPEIGLYLPIYNKLHLSSSLKYNVAIKNNTRNTQSWISGNIGIGWIF</sequence>
<dbReference type="Proteomes" id="UP001500298">
    <property type="component" value="Unassembled WGS sequence"/>
</dbReference>
<evidence type="ECO:0000313" key="2">
    <source>
        <dbReference type="EMBL" id="GAA4842708.1"/>
    </source>
</evidence>
<keyword evidence="3" id="KW-1185">Reference proteome</keyword>
<name>A0ABP9DKN2_9BACT</name>
<dbReference type="Gene3D" id="2.40.160.20">
    <property type="match status" value="1"/>
</dbReference>
<evidence type="ECO:0008006" key="4">
    <source>
        <dbReference type="Google" id="ProtNLM"/>
    </source>
</evidence>
<reference evidence="3" key="1">
    <citation type="journal article" date="2019" name="Int. J. Syst. Evol. Microbiol.">
        <title>The Global Catalogue of Microorganisms (GCM) 10K type strain sequencing project: providing services to taxonomists for standard genome sequencing and annotation.</title>
        <authorList>
            <consortium name="The Broad Institute Genomics Platform"/>
            <consortium name="The Broad Institute Genome Sequencing Center for Infectious Disease"/>
            <person name="Wu L."/>
            <person name="Ma J."/>
        </authorList>
    </citation>
    <scope>NUCLEOTIDE SEQUENCE [LARGE SCALE GENOMIC DNA]</scope>
    <source>
        <strain evidence="3">JCM 18326</strain>
    </source>
</reference>
<evidence type="ECO:0000313" key="3">
    <source>
        <dbReference type="Proteomes" id="UP001500298"/>
    </source>
</evidence>
<feature type="signal peptide" evidence="1">
    <location>
        <begin position="1"/>
        <end position="21"/>
    </location>
</feature>
<evidence type="ECO:0000256" key="1">
    <source>
        <dbReference type="SAM" id="SignalP"/>
    </source>
</evidence>
<comment type="caution">
    <text evidence="2">The sequence shown here is derived from an EMBL/GenBank/DDBJ whole genome shotgun (WGS) entry which is preliminary data.</text>
</comment>
<dbReference type="InterPro" id="IPR011250">
    <property type="entry name" value="OMP/PagP_B-barrel"/>
</dbReference>
<keyword evidence="1" id="KW-0732">Signal</keyword>
<proteinExistence type="predicted"/>
<accession>A0ABP9DKN2</accession>
<dbReference type="RefSeq" id="WP_345373173.1">
    <property type="nucleotide sequence ID" value="NZ_BAABJX010000045.1"/>
</dbReference>
<dbReference type="SUPFAM" id="SSF56925">
    <property type="entry name" value="OMPA-like"/>
    <property type="match status" value="1"/>
</dbReference>
<protein>
    <recommendedName>
        <fullName evidence="4">Outer membrane protein beta-barrel domain-containing protein</fullName>
    </recommendedName>
</protein>
<gene>
    <name evidence="2" type="ORF">GCM10023331_29750</name>
</gene>
<organism evidence="2 3">
    <name type="scientific">Algivirga pacifica</name>
    <dbReference type="NCBI Taxonomy" id="1162670"/>
    <lineage>
        <taxon>Bacteria</taxon>
        <taxon>Pseudomonadati</taxon>
        <taxon>Bacteroidota</taxon>
        <taxon>Cytophagia</taxon>
        <taxon>Cytophagales</taxon>
        <taxon>Flammeovirgaceae</taxon>
        <taxon>Algivirga</taxon>
    </lineage>
</organism>
<feature type="chain" id="PRO_5046181204" description="Outer membrane protein beta-barrel domain-containing protein" evidence="1">
    <location>
        <begin position="22"/>
        <end position="233"/>
    </location>
</feature>